<dbReference type="NCBIfam" id="TIGR02778">
    <property type="entry name" value="ligD_pol"/>
    <property type="match status" value="1"/>
</dbReference>
<dbReference type="AlphaFoldDB" id="A0AAN1XXD2"/>
<dbReference type="Proteomes" id="UP001317532">
    <property type="component" value="Chromosome"/>
</dbReference>
<evidence type="ECO:0000313" key="3">
    <source>
        <dbReference type="Proteomes" id="UP001317532"/>
    </source>
</evidence>
<proteinExistence type="predicted"/>
<feature type="domain" description="DNA ligase D polymerase" evidence="1">
    <location>
        <begin position="61"/>
        <end position="317"/>
    </location>
</feature>
<dbReference type="PANTHER" id="PTHR42705">
    <property type="entry name" value="BIFUNCTIONAL NON-HOMOLOGOUS END JOINING PROTEIN LIGD"/>
    <property type="match status" value="1"/>
</dbReference>
<name>A0AAN1XXD2_UNVUL</name>
<reference evidence="2 3" key="1">
    <citation type="journal article" date="2022" name="ISME Commun">
        <title>Vulcanimicrobium alpinus gen. nov. sp. nov., the first cultivated representative of the candidate phylum 'Eremiobacterota', is a metabolically versatile aerobic anoxygenic phototroph.</title>
        <authorList>
            <person name="Yabe S."/>
            <person name="Muto K."/>
            <person name="Abe K."/>
            <person name="Yokota A."/>
            <person name="Staudigel H."/>
            <person name="Tebo B.M."/>
        </authorList>
    </citation>
    <scope>NUCLEOTIDE SEQUENCE [LARGE SCALE GENOMIC DNA]</scope>
    <source>
        <strain evidence="2 3">WC8-2</strain>
    </source>
</reference>
<dbReference type="KEGG" id="vab:WPS_12830"/>
<dbReference type="Pfam" id="PF21686">
    <property type="entry name" value="LigD_Prim-Pol"/>
    <property type="match status" value="1"/>
</dbReference>
<gene>
    <name evidence="2" type="ORF">WPS_12830</name>
</gene>
<organism evidence="2 3">
    <name type="scientific">Vulcanimicrobium alpinum</name>
    <dbReference type="NCBI Taxonomy" id="3016050"/>
    <lineage>
        <taxon>Bacteria</taxon>
        <taxon>Bacillati</taxon>
        <taxon>Vulcanimicrobiota</taxon>
        <taxon>Vulcanimicrobiia</taxon>
        <taxon>Vulcanimicrobiales</taxon>
        <taxon>Vulcanimicrobiaceae</taxon>
        <taxon>Vulcanimicrobium</taxon>
    </lineage>
</organism>
<accession>A0AAN1XXD2</accession>
<dbReference type="Gene3D" id="3.90.920.10">
    <property type="entry name" value="DNA primase, PRIM domain"/>
    <property type="match status" value="1"/>
</dbReference>
<keyword evidence="3" id="KW-1185">Reference proteome</keyword>
<dbReference type="InterPro" id="IPR014145">
    <property type="entry name" value="LigD_pol_dom"/>
</dbReference>
<evidence type="ECO:0000259" key="1">
    <source>
        <dbReference type="Pfam" id="PF21686"/>
    </source>
</evidence>
<dbReference type="CDD" id="cd04865">
    <property type="entry name" value="LigD_Pol_like_2"/>
    <property type="match status" value="1"/>
</dbReference>
<protein>
    <recommendedName>
        <fullName evidence="1">DNA ligase D polymerase domain-containing protein</fullName>
    </recommendedName>
</protein>
<evidence type="ECO:0000313" key="2">
    <source>
        <dbReference type="EMBL" id="BDE06007.1"/>
    </source>
</evidence>
<sequence length="348" mass="38581">MRAAARMPFKLAVMTRNTTERIEPGAFAIPRDRADAVVRAGDRDVTLTNLGKVFFPQTGATKGDLLQYYADVAPLLVPHLRGRAEVMKRYPNGAAGDFFYMKRTPANAPPWLKTCSIEHGSGSVIAFPIIDDLASLLWVINLGCIDLNEWYSRCDDTDRPDYLHFDLDPMKDGSTPFATVRAVALHVRDALADLGIAAYAKTSGSSGIHVYVPIVRGPRQKEVWTFAKAFAQTMERVYPDEVTAEYRIAKRPSGRVLVDYNQNAWGKTLASVYSVRAKPRATVSTPVTWDEIAAGIEIEDFRLDNVRDRFVQVGDLWSPLKAATGRVDLSRYLEGITAGAQRAKPSSR</sequence>
<dbReference type="InterPro" id="IPR052171">
    <property type="entry name" value="NHEJ_LigD"/>
</dbReference>
<dbReference type="EMBL" id="AP025523">
    <property type="protein sequence ID" value="BDE06007.1"/>
    <property type="molecule type" value="Genomic_DNA"/>
</dbReference>
<dbReference type="PANTHER" id="PTHR42705:SF2">
    <property type="entry name" value="BIFUNCTIONAL NON-HOMOLOGOUS END JOINING PROTEIN LIGD"/>
    <property type="match status" value="1"/>
</dbReference>